<feature type="disulfide bond" evidence="2">
    <location>
        <begin position="36"/>
        <end position="51"/>
    </location>
</feature>
<reference evidence="4" key="3">
    <citation type="submission" date="2025-09" db="UniProtKB">
        <authorList>
            <consortium name="Ensembl"/>
        </authorList>
    </citation>
    <scope>IDENTIFICATION</scope>
</reference>
<dbReference type="PROSITE" id="PS51448">
    <property type="entry name" value="P_TREFOIL_2"/>
    <property type="match status" value="1"/>
</dbReference>
<evidence type="ECO:0000259" key="3">
    <source>
        <dbReference type="PROSITE" id="PS51448"/>
    </source>
</evidence>
<dbReference type="Proteomes" id="UP000472272">
    <property type="component" value="Chromosome 4"/>
</dbReference>
<dbReference type="InterPro" id="IPR044913">
    <property type="entry name" value="P_trefoil_dom_sf"/>
</dbReference>
<feature type="disulfide bond" evidence="2">
    <location>
        <begin position="46"/>
        <end position="63"/>
    </location>
</feature>
<keyword evidence="5" id="KW-1185">Reference proteome</keyword>
<evidence type="ECO:0000313" key="4">
    <source>
        <dbReference type="Ensembl" id="ENSPMRP00000034036.1"/>
    </source>
</evidence>
<dbReference type="GO" id="GO:0005615">
    <property type="term" value="C:extracellular space"/>
    <property type="evidence" value="ECO:0007669"/>
    <property type="project" value="TreeGrafter"/>
</dbReference>
<protein>
    <recommendedName>
        <fullName evidence="3">P-type domain-containing protein</fullName>
    </recommendedName>
</protein>
<accession>A0A670KB63</accession>
<dbReference type="Pfam" id="PF00088">
    <property type="entry name" value="Trefoil"/>
    <property type="match status" value="1"/>
</dbReference>
<reference evidence="4 5" key="1">
    <citation type="journal article" date="2019" name="Proc. Natl. Acad. Sci. U.S.A.">
        <title>Regulatory changes in pterin and carotenoid genes underlie balanced color polymorphisms in the wall lizard.</title>
        <authorList>
            <person name="Andrade P."/>
            <person name="Pinho C."/>
            <person name="Perez I de Lanuza G."/>
            <person name="Afonso S."/>
            <person name="Brejcha J."/>
            <person name="Rubin C.J."/>
            <person name="Wallerman O."/>
            <person name="Pereira P."/>
            <person name="Sabatino S.J."/>
            <person name="Bellati A."/>
            <person name="Pellitteri-Rosa D."/>
            <person name="Bosakova Z."/>
            <person name="Bunikis I."/>
            <person name="Carretero M.A."/>
            <person name="Feiner N."/>
            <person name="Marsik P."/>
            <person name="Pauperio F."/>
            <person name="Salvi D."/>
            <person name="Soler L."/>
            <person name="While G.M."/>
            <person name="Uller T."/>
            <person name="Font E."/>
            <person name="Andersson L."/>
            <person name="Carneiro M."/>
        </authorList>
    </citation>
    <scope>NUCLEOTIDE SEQUENCE</scope>
</reference>
<dbReference type="Gene3D" id="4.10.110.10">
    <property type="entry name" value="Spasmolytic Protein, domain 1"/>
    <property type="match status" value="1"/>
</dbReference>
<dbReference type="PANTHER" id="PTHR13826:SF14">
    <property type="entry name" value="TREFOIL FACTOR 2"/>
    <property type="match status" value="1"/>
</dbReference>
<dbReference type="InterPro" id="IPR017994">
    <property type="entry name" value="P_trefoil_chordata"/>
</dbReference>
<dbReference type="FunFam" id="4.10.110.10:FF:000006">
    <property type="entry name" value="Trefoil factor 1"/>
    <property type="match status" value="1"/>
</dbReference>
<evidence type="ECO:0000256" key="2">
    <source>
        <dbReference type="PROSITE-ProRule" id="PRU00779"/>
    </source>
</evidence>
<dbReference type="Ensembl" id="ENSPMRT00000036099.1">
    <property type="protein sequence ID" value="ENSPMRP00000034036.1"/>
    <property type="gene ID" value="ENSPMRG00000022081.1"/>
</dbReference>
<dbReference type="SUPFAM" id="SSF57492">
    <property type="entry name" value="Trefoil"/>
    <property type="match status" value="1"/>
</dbReference>
<organism evidence="4 5">
    <name type="scientific">Podarcis muralis</name>
    <name type="common">Wall lizard</name>
    <name type="synonym">Lacerta muralis</name>
    <dbReference type="NCBI Taxonomy" id="64176"/>
    <lineage>
        <taxon>Eukaryota</taxon>
        <taxon>Metazoa</taxon>
        <taxon>Chordata</taxon>
        <taxon>Craniata</taxon>
        <taxon>Vertebrata</taxon>
        <taxon>Euteleostomi</taxon>
        <taxon>Lepidosauria</taxon>
        <taxon>Squamata</taxon>
        <taxon>Bifurcata</taxon>
        <taxon>Unidentata</taxon>
        <taxon>Episquamata</taxon>
        <taxon>Laterata</taxon>
        <taxon>Lacertibaenia</taxon>
        <taxon>Lacertidae</taxon>
        <taxon>Podarcis</taxon>
    </lineage>
</organism>
<dbReference type="SMART" id="SM00018">
    <property type="entry name" value="PD"/>
    <property type="match status" value="1"/>
</dbReference>
<dbReference type="OMA" id="VIDAPWC"/>
<feature type="domain" description="P-type" evidence="3">
    <location>
        <begin position="24"/>
        <end position="67"/>
    </location>
</feature>
<dbReference type="GeneTree" id="ENSGT01070000254012"/>
<proteinExistence type="predicted"/>
<dbReference type="CDD" id="cd00111">
    <property type="entry name" value="Trefoil"/>
    <property type="match status" value="1"/>
</dbReference>
<dbReference type="PRINTS" id="PR00680">
    <property type="entry name" value="PTREFOIL"/>
</dbReference>
<evidence type="ECO:0000313" key="5">
    <source>
        <dbReference type="Proteomes" id="UP000472272"/>
    </source>
</evidence>
<dbReference type="PANTHER" id="PTHR13826">
    <property type="entry name" value="INTESTINAL TREFOIL FACTOR-RELATED"/>
    <property type="match status" value="1"/>
</dbReference>
<evidence type="ECO:0000256" key="1">
    <source>
        <dbReference type="ARBA" id="ARBA00023157"/>
    </source>
</evidence>
<keyword evidence="1 2" id="KW-1015">Disulfide bond</keyword>
<name>A0A670KB63_PODMU</name>
<dbReference type="AlphaFoldDB" id="A0A670KB63"/>
<dbReference type="InterPro" id="IPR000519">
    <property type="entry name" value="P_trefoil_dom"/>
</dbReference>
<sequence>ARAGASLRSCAFILHSEVGAVSSGQCNVPARSRENCGYPGIGEIECSARQCCFDSNVIDAPWCFKPISIEESCI</sequence>
<feature type="disulfide bond" evidence="2">
    <location>
        <begin position="26"/>
        <end position="52"/>
    </location>
</feature>
<reference evidence="4" key="2">
    <citation type="submission" date="2025-08" db="UniProtKB">
        <authorList>
            <consortium name="Ensembl"/>
        </authorList>
    </citation>
    <scope>IDENTIFICATION</scope>
</reference>